<reference evidence="1 2" key="1">
    <citation type="journal article" date="2016" name="Nat. Commun.">
        <title>Thousands of microbial genomes shed light on interconnected biogeochemical processes in an aquifer system.</title>
        <authorList>
            <person name="Anantharaman K."/>
            <person name="Brown C.T."/>
            <person name="Hug L.A."/>
            <person name="Sharon I."/>
            <person name="Castelle C.J."/>
            <person name="Probst A.J."/>
            <person name="Thomas B.C."/>
            <person name="Singh A."/>
            <person name="Wilkins M.J."/>
            <person name="Karaoz U."/>
            <person name="Brodie E.L."/>
            <person name="Williams K.H."/>
            <person name="Hubbard S.S."/>
            <person name="Banfield J.F."/>
        </authorList>
    </citation>
    <scope>NUCLEOTIDE SEQUENCE [LARGE SCALE GENOMIC DNA]</scope>
</reference>
<proteinExistence type="predicted"/>
<dbReference type="Proteomes" id="UP000185874">
    <property type="component" value="Unassembled WGS sequence"/>
</dbReference>
<protein>
    <submittedName>
        <fullName evidence="1">Uncharacterized protein</fullName>
    </submittedName>
</protein>
<name>A0A1F7SGH4_9BACT</name>
<accession>A0A1F7SGH4</accession>
<comment type="caution">
    <text evidence="1">The sequence shown here is derived from an EMBL/GenBank/DDBJ whole genome shotgun (WGS) entry which is preliminary data.</text>
</comment>
<gene>
    <name evidence="1" type="ORF">A3K55_02145</name>
</gene>
<dbReference type="AlphaFoldDB" id="A0A1F7SGH4"/>
<organism evidence="1 2">
    <name type="scientific">Candidatus Shapirobacteria bacterium RBG_13_44_7</name>
    <dbReference type="NCBI Taxonomy" id="1802149"/>
    <lineage>
        <taxon>Bacteria</taxon>
        <taxon>Candidatus Shapironibacteriota</taxon>
    </lineage>
</organism>
<dbReference type="EMBL" id="MGDJ01000021">
    <property type="protein sequence ID" value="OGL52896.1"/>
    <property type="molecule type" value="Genomic_DNA"/>
</dbReference>
<evidence type="ECO:0000313" key="2">
    <source>
        <dbReference type="Proteomes" id="UP000185874"/>
    </source>
</evidence>
<evidence type="ECO:0000313" key="1">
    <source>
        <dbReference type="EMBL" id="OGL52896.1"/>
    </source>
</evidence>
<sequence>MAKKIVCDISEAVVGVEKERCLGCCGVGLPRRTRVRTALGTIARCEGLRARLEGQRAAARADVERFSRMPVRETVFVDA</sequence>